<dbReference type="OrthoDB" id="275582at2759"/>
<reference evidence="9 10" key="1">
    <citation type="submission" date="2014-09" db="EMBL/GenBank/DDBJ databases">
        <authorList>
            <person name="Martin A.A."/>
        </authorList>
    </citation>
    <scope>NUCLEOTIDE SEQUENCE</scope>
    <source>
        <strain evidence="10">ED321</strain>
        <strain evidence="9">ED321 Heterogonic</strain>
    </source>
</reference>
<dbReference type="AlphaFoldDB" id="A0A090MVP7"/>
<dbReference type="FunFam" id="3.30.70.330:FF:000284">
    <property type="entry name" value="39S ribosomal protein L23, mitochondrial"/>
    <property type="match status" value="1"/>
</dbReference>
<dbReference type="GO" id="GO:0032543">
    <property type="term" value="P:mitochondrial translation"/>
    <property type="evidence" value="ECO:0007669"/>
    <property type="project" value="TreeGrafter"/>
</dbReference>
<evidence type="ECO:0000256" key="2">
    <source>
        <dbReference type="ARBA" id="ARBA00006700"/>
    </source>
</evidence>
<keyword evidence="5" id="KW-0687">Ribonucleoprotein</keyword>
<evidence type="ECO:0000256" key="5">
    <source>
        <dbReference type="ARBA" id="ARBA00023274"/>
    </source>
</evidence>
<dbReference type="GeneID" id="36375398"/>
<dbReference type="PANTHER" id="PTHR12059">
    <property type="entry name" value="RIBOSOMAL PROTEIN L23-RELATED"/>
    <property type="match status" value="1"/>
</dbReference>
<dbReference type="Pfam" id="PF00276">
    <property type="entry name" value="Ribosomal_L23"/>
    <property type="match status" value="1"/>
</dbReference>
<dbReference type="OMA" id="QMGDITW"/>
<dbReference type="WormBase" id="SRAE_1000129900">
    <property type="protein sequence ID" value="SRP05933"/>
    <property type="gene ID" value="WBGene00257903"/>
</dbReference>
<keyword evidence="3 9" id="KW-0689">Ribosomal protein</keyword>
<comment type="similarity">
    <text evidence="2">Belongs to the universal ribosomal protein uL23 family.</text>
</comment>
<accession>A0A090MVP7</accession>
<evidence type="ECO:0000313" key="10">
    <source>
        <dbReference type="Proteomes" id="UP000035682"/>
    </source>
</evidence>
<dbReference type="InterPro" id="IPR012678">
    <property type="entry name" value="Ribosomal_uL23/eL15/eS24_sf"/>
</dbReference>
<dbReference type="InterPro" id="IPR013025">
    <property type="entry name" value="Ribosomal_uL23-like"/>
</dbReference>
<evidence type="ECO:0000313" key="9">
    <source>
        <dbReference type="EMBL" id="CEF63033.1"/>
    </source>
</evidence>
<evidence type="ECO:0000313" key="12">
    <source>
        <dbReference type="WormBase" id="SRAE_1000129900"/>
    </source>
</evidence>
<evidence type="ECO:0000256" key="4">
    <source>
        <dbReference type="ARBA" id="ARBA00023128"/>
    </source>
</evidence>
<organism evidence="9">
    <name type="scientific">Strongyloides ratti</name>
    <name type="common">Parasitic roundworm</name>
    <dbReference type="NCBI Taxonomy" id="34506"/>
    <lineage>
        <taxon>Eukaryota</taxon>
        <taxon>Metazoa</taxon>
        <taxon>Ecdysozoa</taxon>
        <taxon>Nematoda</taxon>
        <taxon>Chromadorea</taxon>
        <taxon>Rhabditida</taxon>
        <taxon>Tylenchina</taxon>
        <taxon>Panagrolaimomorpha</taxon>
        <taxon>Strongyloidoidea</taxon>
        <taxon>Strongyloididae</taxon>
        <taxon>Strongyloides</taxon>
    </lineage>
</organism>
<keyword evidence="4" id="KW-0496">Mitochondrion</keyword>
<evidence type="ECO:0000256" key="6">
    <source>
        <dbReference type="ARBA" id="ARBA00038782"/>
    </source>
</evidence>
<evidence type="ECO:0000313" key="11">
    <source>
        <dbReference type="WBParaSite" id="SRAE_1000129900.1"/>
    </source>
</evidence>
<evidence type="ECO:0000256" key="1">
    <source>
        <dbReference type="ARBA" id="ARBA00004173"/>
    </source>
</evidence>
<dbReference type="RefSeq" id="XP_024502235.1">
    <property type="nucleotide sequence ID" value="XM_024648236.1"/>
</dbReference>
<dbReference type="Proteomes" id="UP000035682">
    <property type="component" value="Unplaced"/>
</dbReference>
<evidence type="ECO:0000256" key="8">
    <source>
        <dbReference type="ARBA" id="ARBA00041375"/>
    </source>
</evidence>
<keyword evidence="10" id="KW-1185">Reference proteome</keyword>
<dbReference type="WBParaSite" id="SRAE_1000129900.1">
    <property type="protein sequence ID" value="SRAE_1000129900.1"/>
    <property type="gene ID" value="WBGene00257903"/>
</dbReference>
<reference evidence="11" key="2">
    <citation type="submission" date="2020-12" db="UniProtKB">
        <authorList>
            <consortium name="WormBaseParasite"/>
        </authorList>
    </citation>
    <scope>IDENTIFICATION</scope>
</reference>
<dbReference type="EMBL" id="LN609528">
    <property type="protein sequence ID" value="CEF63033.1"/>
    <property type="molecule type" value="Genomic_DNA"/>
</dbReference>
<evidence type="ECO:0000256" key="3">
    <source>
        <dbReference type="ARBA" id="ARBA00022980"/>
    </source>
</evidence>
<sequence>MSTRIPRIFQPGNPQRRVFLPDFWMKLVPTPKFGRERVPPNVVKFEVSLQMSRNDVRQYLEKIYKIPVYDVRIMNKMGDITWSAPLDKNFRRALWKEEDKKIAFVYMPKHIKFEYPTLFDDAKFEKELDDMNTQQDSIVDKGSPFYN</sequence>
<evidence type="ECO:0000256" key="7">
    <source>
        <dbReference type="ARBA" id="ARBA00039977"/>
    </source>
</evidence>
<protein>
    <recommendedName>
        <fullName evidence="7">Large ribosomal subunit protein uL23m</fullName>
    </recommendedName>
    <alternativeName>
        <fullName evidence="8">39S ribosomal protein L23, mitochondrial</fullName>
    </alternativeName>
</protein>
<dbReference type="STRING" id="34506.A0A090MVP7"/>
<dbReference type="Gene3D" id="3.30.70.330">
    <property type="match status" value="1"/>
</dbReference>
<comment type="subcellular location">
    <subcellularLocation>
        <location evidence="1">Mitochondrion</location>
    </subcellularLocation>
</comment>
<gene>
    <name evidence="9 11 12" type="ORF">SRAE_1000129900</name>
</gene>
<dbReference type="CTD" id="36375398"/>
<dbReference type="GO" id="GO:0005762">
    <property type="term" value="C:mitochondrial large ribosomal subunit"/>
    <property type="evidence" value="ECO:0007669"/>
    <property type="project" value="TreeGrafter"/>
</dbReference>
<dbReference type="InterPro" id="IPR012677">
    <property type="entry name" value="Nucleotide-bd_a/b_plait_sf"/>
</dbReference>
<name>A0A090MVP7_STRRB</name>
<dbReference type="SUPFAM" id="SSF54189">
    <property type="entry name" value="Ribosomal proteins S24e, L23 and L15e"/>
    <property type="match status" value="1"/>
</dbReference>
<dbReference type="GO" id="GO:0003735">
    <property type="term" value="F:structural constituent of ribosome"/>
    <property type="evidence" value="ECO:0007669"/>
    <property type="project" value="InterPro"/>
</dbReference>
<dbReference type="PANTHER" id="PTHR12059:SF5">
    <property type="entry name" value="LARGE RIBOSOMAL SUBUNIT PROTEIN UL23M"/>
    <property type="match status" value="1"/>
</dbReference>
<proteinExistence type="inferred from homology"/>
<comment type="subunit">
    <text evidence="6">Component of the mitochondrial ribosome large subunit (39S) which comprises a 16S rRNA and about 50 distinct proteins.</text>
</comment>